<feature type="transmembrane region" description="Helical" evidence="17">
    <location>
        <begin position="155"/>
        <end position="174"/>
    </location>
</feature>
<keyword evidence="21" id="KW-1185">Reference proteome</keyword>
<comment type="catalytic activity">
    <reaction evidence="16">
        <text>Cd(2+)(in) + ATP + H2O = Cd(2+)(out) + ADP + phosphate + H(+)</text>
        <dbReference type="Rhea" id="RHEA:12132"/>
        <dbReference type="ChEBI" id="CHEBI:15377"/>
        <dbReference type="ChEBI" id="CHEBI:15378"/>
        <dbReference type="ChEBI" id="CHEBI:30616"/>
        <dbReference type="ChEBI" id="CHEBI:43474"/>
        <dbReference type="ChEBI" id="CHEBI:48775"/>
        <dbReference type="ChEBI" id="CHEBI:456216"/>
        <dbReference type="EC" id="7.2.2.21"/>
    </reaction>
</comment>
<keyword evidence="9" id="KW-0862">Zinc</keyword>
<dbReference type="FunFam" id="3.40.1110.10:FF:000066">
    <property type="entry name" value="Cadmium-translocating P-type ATPase"/>
    <property type="match status" value="1"/>
</dbReference>
<proteinExistence type="inferred from homology"/>
<dbReference type="InterPro" id="IPR044492">
    <property type="entry name" value="P_typ_ATPase_HD_dom"/>
</dbReference>
<reference evidence="20" key="1">
    <citation type="submission" date="2019-12" db="EMBL/GenBank/DDBJ databases">
        <authorList>
            <person name="zhang j."/>
            <person name="sun C.M."/>
        </authorList>
    </citation>
    <scope>NUCLEOTIDE SEQUENCE</scope>
    <source>
        <strain evidence="20">NS-1</strain>
    </source>
</reference>
<evidence type="ECO:0000256" key="13">
    <source>
        <dbReference type="ARBA" id="ARBA00022989"/>
    </source>
</evidence>
<feature type="transmembrane region" description="Helical" evidence="17">
    <location>
        <begin position="695"/>
        <end position="714"/>
    </location>
</feature>
<feature type="domain" description="HMA" evidence="19">
    <location>
        <begin position="25"/>
        <end position="69"/>
    </location>
</feature>
<dbReference type="SFLD" id="SFLDS00003">
    <property type="entry name" value="Haloacid_Dehalogenase"/>
    <property type="match status" value="1"/>
</dbReference>
<dbReference type="GO" id="GO:0008551">
    <property type="term" value="F:P-type cadmium transporter activity"/>
    <property type="evidence" value="ECO:0007669"/>
    <property type="project" value="UniProtKB-EC"/>
</dbReference>
<dbReference type="PRINTS" id="PR00941">
    <property type="entry name" value="CDATPASE"/>
</dbReference>
<dbReference type="SUPFAM" id="SSF56784">
    <property type="entry name" value="HAD-like"/>
    <property type="match status" value="1"/>
</dbReference>
<dbReference type="Gene3D" id="2.70.150.10">
    <property type="entry name" value="Calcium-transporting ATPase, cytoplasmic transduction domain A"/>
    <property type="match status" value="1"/>
</dbReference>
<evidence type="ECO:0000256" key="7">
    <source>
        <dbReference type="ARBA" id="ARBA00022723"/>
    </source>
</evidence>
<evidence type="ECO:0000256" key="3">
    <source>
        <dbReference type="ARBA" id="ARBA00022475"/>
    </source>
</evidence>
<dbReference type="GO" id="GO:0016463">
    <property type="term" value="F:P-type zinc transporter activity"/>
    <property type="evidence" value="ECO:0007669"/>
    <property type="project" value="UniProtKB-EC"/>
</dbReference>
<dbReference type="GO" id="GO:0016887">
    <property type="term" value="F:ATP hydrolysis activity"/>
    <property type="evidence" value="ECO:0007669"/>
    <property type="project" value="InterPro"/>
</dbReference>
<dbReference type="InterPro" id="IPR023298">
    <property type="entry name" value="ATPase_P-typ_TM_dom_sf"/>
</dbReference>
<dbReference type="GO" id="GO:0005524">
    <property type="term" value="F:ATP binding"/>
    <property type="evidence" value="ECO:0007669"/>
    <property type="project" value="UniProtKB-UniRule"/>
</dbReference>
<evidence type="ECO:0000259" key="19">
    <source>
        <dbReference type="Pfam" id="PF00403"/>
    </source>
</evidence>
<comment type="catalytic activity">
    <reaction evidence="15">
        <text>Zn(2+)(in) + ATP + H2O = Zn(2+)(out) + ADP + phosphate + H(+)</text>
        <dbReference type="Rhea" id="RHEA:20621"/>
        <dbReference type="ChEBI" id="CHEBI:15377"/>
        <dbReference type="ChEBI" id="CHEBI:15378"/>
        <dbReference type="ChEBI" id="CHEBI:29105"/>
        <dbReference type="ChEBI" id="CHEBI:30616"/>
        <dbReference type="ChEBI" id="CHEBI:43474"/>
        <dbReference type="ChEBI" id="CHEBI:456216"/>
        <dbReference type="EC" id="7.2.2.12"/>
    </reaction>
</comment>
<organism evidence="20 21">
    <name type="scientific">Iocasia fonsfrigidae</name>
    <dbReference type="NCBI Taxonomy" id="2682810"/>
    <lineage>
        <taxon>Bacteria</taxon>
        <taxon>Bacillati</taxon>
        <taxon>Bacillota</taxon>
        <taxon>Clostridia</taxon>
        <taxon>Halanaerobiales</taxon>
        <taxon>Halanaerobiaceae</taxon>
        <taxon>Iocasia</taxon>
    </lineage>
</organism>
<dbReference type="Gene3D" id="3.40.1110.10">
    <property type="entry name" value="Calcium-transporting ATPase, cytoplasmic domain N"/>
    <property type="match status" value="1"/>
</dbReference>
<evidence type="ECO:0000256" key="10">
    <source>
        <dbReference type="ARBA" id="ARBA00022840"/>
    </source>
</evidence>
<keyword evidence="8 17" id="KW-0547">Nucleotide-binding</keyword>
<dbReference type="FunFam" id="2.70.150.10:FF:000002">
    <property type="entry name" value="Copper-transporting ATPase 1, putative"/>
    <property type="match status" value="1"/>
</dbReference>
<dbReference type="InterPro" id="IPR006121">
    <property type="entry name" value="HMA_dom"/>
</dbReference>
<evidence type="ECO:0000256" key="6">
    <source>
        <dbReference type="ARBA" id="ARBA00022692"/>
    </source>
</evidence>
<dbReference type="InterPro" id="IPR036163">
    <property type="entry name" value="HMA_dom_sf"/>
</dbReference>
<dbReference type="Gene3D" id="3.40.50.1000">
    <property type="entry name" value="HAD superfamily/HAD-like"/>
    <property type="match status" value="1"/>
</dbReference>
<feature type="transmembrane region" description="Helical" evidence="17">
    <location>
        <begin position="123"/>
        <end position="143"/>
    </location>
</feature>
<evidence type="ECO:0000256" key="17">
    <source>
        <dbReference type="RuleBase" id="RU362081"/>
    </source>
</evidence>
<keyword evidence="11" id="KW-0460">Magnesium</keyword>
<dbReference type="InterPro" id="IPR059000">
    <property type="entry name" value="ATPase_P-type_domA"/>
</dbReference>
<dbReference type="Gene3D" id="3.30.70.100">
    <property type="match status" value="1"/>
</dbReference>
<dbReference type="Pfam" id="PF00122">
    <property type="entry name" value="E1-E2_ATPase"/>
    <property type="match status" value="1"/>
</dbReference>
<dbReference type="NCBIfam" id="TIGR01525">
    <property type="entry name" value="ATPase-IB_hvy"/>
    <property type="match status" value="1"/>
</dbReference>
<evidence type="ECO:0000256" key="12">
    <source>
        <dbReference type="ARBA" id="ARBA00022967"/>
    </source>
</evidence>
<keyword evidence="10 17" id="KW-0067">ATP-binding</keyword>
<evidence type="ECO:0000256" key="8">
    <source>
        <dbReference type="ARBA" id="ARBA00022741"/>
    </source>
</evidence>
<dbReference type="CDD" id="cd07548">
    <property type="entry name" value="P-type_ATPase-Cd_Zn_Co_like"/>
    <property type="match status" value="1"/>
</dbReference>
<dbReference type="GO" id="GO:0005886">
    <property type="term" value="C:plasma membrane"/>
    <property type="evidence" value="ECO:0007669"/>
    <property type="project" value="UniProtKB-SubCell"/>
</dbReference>
<feature type="domain" description="P-type ATPase A" evidence="18">
    <location>
        <begin position="238"/>
        <end position="336"/>
    </location>
</feature>
<evidence type="ECO:0000313" key="21">
    <source>
        <dbReference type="Proteomes" id="UP000665020"/>
    </source>
</evidence>
<keyword evidence="14 17" id="KW-0472">Membrane</keyword>
<keyword evidence="13 17" id="KW-1133">Transmembrane helix</keyword>
<dbReference type="InterPro" id="IPR036412">
    <property type="entry name" value="HAD-like_sf"/>
</dbReference>
<evidence type="ECO:0000256" key="14">
    <source>
        <dbReference type="ARBA" id="ARBA00023136"/>
    </source>
</evidence>
<dbReference type="InterPro" id="IPR008250">
    <property type="entry name" value="ATPase_P-typ_transduc_dom_A_sf"/>
</dbReference>
<accession>A0A8A7KFR8</accession>
<evidence type="ECO:0000259" key="18">
    <source>
        <dbReference type="Pfam" id="PF00122"/>
    </source>
</evidence>
<dbReference type="NCBIfam" id="TIGR01494">
    <property type="entry name" value="ATPase_P-type"/>
    <property type="match status" value="1"/>
</dbReference>
<keyword evidence="7 17" id="KW-0479">Metal-binding</keyword>
<dbReference type="EMBL" id="CP046640">
    <property type="protein sequence ID" value="QTL98935.1"/>
    <property type="molecule type" value="Genomic_DNA"/>
</dbReference>
<evidence type="ECO:0000256" key="15">
    <source>
        <dbReference type="ARBA" id="ARBA00047308"/>
    </source>
</evidence>
<evidence type="ECO:0000256" key="2">
    <source>
        <dbReference type="ARBA" id="ARBA00006024"/>
    </source>
</evidence>
<keyword evidence="3 17" id="KW-1003">Cell membrane</keyword>
<dbReference type="PROSITE" id="PS00154">
    <property type="entry name" value="ATPASE_E1_E2"/>
    <property type="match status" value="1"/>
</dbReference>
<dbReference type="AlphaFoldDB" id="A0A8A7KFR8"/>
<evidence type="ECO:0000313" key="20">
    <source>
        <dbReference type="EMBL" id="QTL98935.1"/>
    </source>
</evidence>
<dbReference type="SUPFAM" id="SSF81653">
    <property type="entry name" value="Calcium ATPase, transduction domain A"/>
    <property type="match status" value="1"/>
</dbReference>
<dbReference type="GO" id="GO:0046872">
    <property type="term" value="F:metal ion binding"/>
    <property type="evidence" value="ECO:0007669"/>
    <property type="project" value="UniProtKB-KW"/>
</dbReference>
<dbReference type="PRINTS" id="PR00119">
    <property type="entry name" value="CATATPASE"/>
</dbReference>
<feature type="transmembrane region" description="Helical" evidence="17">
    <location>
        <begin position="387"/>
        <end position="408"/>
    </location>
</feature>
<dbReference type="InterPro" id="IPR027256">
    <property type="entry name" value="P-typ_ATPase_IB"/>
</dbReference>
<dbReference type="SUPFAM" id="SSF55008">
    <property type="entry name" value="HMA, heavy metal-associated domain"/>
    <property type="match status" value="1"/>
</dbReference>
<protein>
    <submittedName>
        <fullName evidence="20">Cadmium-translocating P-type ATPase</fullName>
    </submittedName>
</protein>
<comment type="similarity">
    <text evidence="2 17">Belongs to the cation transport ATPase (P-type) (TC 3.A.3) family. Type IB subfamily.</text>
</comment>
<dbReference type="Pfam" id="PF00702">
    <property type="entry name" value="Hydrolase"/>
    <property type="match status" value="1"/>
</dbReference>
<dbReference type="InterPro" id="IPR018303">
    <property type="entry name" value="ATPase_P-typ_P_site"/>
</dbReference>
<dbReference type="SFLD" id="SFLDG00002">
    <property type="entry name" value="C1.7:_P-type_atpase_like"/>
    <property type="match status" value="1"/>
</dbReference>
<dbReference type="InterPro" id="IPR051014">
    <property type="entry name" value="Cation_Transport_ATPase_IB"/>
</dbReference>
<dbReference type="NCBIfam" id="TIGR01512">
    <property type="entry name" value="ATPase-IB2_Cd"/>
    <property type="match status" value="1"/>
</dbReference>
<evidence type="ECO:0000256" key="16">
    <source>
        <dbReference type="ARBA" id="ARBA00049338"/>
    </source>
</evidence>
<dbReference type="PANTHER" id="PTHR48085">
    <property type="entry name" value="CADMIUM/ZINC-TRANSPORTING ATPASE HMA2-RELATED"/>
    <property type="match status" value="1"/>
</dbReference>
<evidence type="ECO:0000256" key="5">
    <source>
        <dbReference type="ARBA" id="ARBA00022553"/>
    </source>
</evidence>
<name>A0A8A7KFR8_9FIRM</name>
<dbReference type="PANTHER" id="PTHR48085:SF5">
    <property type="entry name" value="CADMIUM_ZINC-TRANSPORTING ATPASE HMA4-RELATED"/>
    <property type="match status" value="1"/>
</dbReference>
<dbReference type="SUPFAM" id="SSF81665">
    <property type="entry name" value="Calcium ATPase, transmembrane domain M"/>
    <property type="match status" value="1"/>
</dbReference>
<comment type="subcellular location">
    <subcellularLocation>
        <location evidence="1">Cell membrane</location>
        <topology evidence="1">Multi-pass membrane protein</topology>
    </subcellularLocation>
</comment>
<dbReference type="InterPro" id="IPR023214">
    <property type="entry name" value="HAD_sf"/>
</dbReference>
<keyword evidence="12" id="KW-1278">Translocase</keyword>
<dbReference type="InterPro" id="IPR001757">
    <property type="entry name" value="P_typ_ATPase"/>
</dbReference>
<evidence type="ECO:0000256" key="11">
    <source>
        <dbReference type="ARBA" id="ARBA00022842"/>
    </source>
</evidence>
<keyword evidence="5" id="KW-0597">Phosphoprotein</keyword>
<dbReference type="InterPro" id="IPR023299">
    <property type="entry name" value="ATPase_P-typ_cyto_dom_N"/>
</dbReference>
<feature type="transmembrane region" description="Helical" evidence="17">
    <location>
        <begin position="355"/>
        <end position="375"/>
    </location>
</feature>
<dbReference type="KEGG" id="ifn:GM661_13675"/>
<sequence>MNYGRKNIMAEAVLVKNEFKTKYILRGLACTSCAAKIEKAVQELPYVVEAELNFAVSTIIIKGSERTKNMDKELQFIANKIENGVKVEKEGKRTLRQENNTSKKERAKDNTDITKKSNYQYRFWSGVGIFVLALIFLQVPILTNGLSRFTFYLKYLLFGSSYLLIGSPVLIAAFKNIKRGQVFDENFLMSIATLGAFAIQEFPEGVAVMLFYMVGEMFQEKAVDRSRRSIKDLMDIRPDYANLKWGEETIKVAPEDVQTGDIIVIKPGERVPLDGKVLKGSSLVDTSALTGESVPRRVKSGEEILSGMINKVGLLTVKVNKEYNQSTVAQILDLVENATAKKAAIEKFITKFSRYYTPVVVYSALAIAILPPLFLTGASFSDWVYRSLIFLVVSCPCALVVSIPLGFFGGIGRASRQGILVKGGNYLEALNDVKQIVFDKTGTLTKGEFVVSKIKPYNGHSKDELLTKAAYAESHSTHPIAKSIIEACEYKIDNNKIEDYQEFSGRGIKAVIDGQEVLVGNNKLMDQEQIDYQEVTEEATEATIVYIAIDNVYAGYITIADHLKDDSLKAIKALKQAGIREITMFTGDRENVARKIAKRLGLDNYYAELLPAQKVEKVEELLKKQDKKDKLIFVGDGINDAPVLARSDIGVAMGGLGSDAAIEAADVVLMTDEPSKLVTAINTAHKTRQIIWQNIIFALGIKGIVLIMGALGIATMWEAVFADAGVALLAVLNAMRISRNP</sequence>
<dbReference type="CDD" id="cd00371">
    <property type="entry name" value="HMA"/>
    <property type="match status" value="1"/>
</dbReference>
<dbReference type="Pfam" id="PF00403">
    <property type="entry name" value="HMA"/>
    <property type="match status" value="1"/>
</dbReference>
<keyword evidence="4" id="KW-0104">Cadmium</keyword>
<dbReference type="SFLD" id="SFLDF00027">
    <property type="entry name" value="p-type_atpase"/>
    <property type="match status" value="1"/>
</dbReference>
<evidence type="ECO:0000256" key="9">
    <source>
        <dbReference type="ARBA" id="ARBA00022833"/>
    </source>
</evidence>
<evidence type="ECO:0000256" key="1">
    <source>
        <dbReference type="ARBA" id="ARBA00004651"/>
    </source>
</evidence>
<dbReference type="Proteomes" id="UP000665020">
    <property type="component" value="Chromosome"/>
</dbReference>
<evidence type="ECO:0000256" key="4">
    <source>
        <dbReference type="ARBA" id="ARBA00022539"/>
    </source>
</evidence>
<gene>
    <name evidence="20" type="primary">cadA</name>
    <name evidence="20" type="ORF">GM661_13675</name>
</gene>
<keyword evidence="6 17" id="KW-0812">Transmembrane</keyword>